<evidence type="ECO:0000313" key="10">
    <source>
        <dbReference type="EMBL" id="RLV58270.1"/>
    </source>
</evidence>
<dbReference type="InterPro" id="IPR012340">
    <property type="entry name" value="NA-bd_OB-fold"/>
</dbReference>
<dbReference type="Gene3D" id="1.20.1440.120">
    <property type="entry name" value="Recombination protein O, C-terminal domain"/>
    <property type="match status" value="1"/>
</dbReference>
<dbReference type="PANTHER" id="PTHR33991:SF1">
    <property type="entry name" value="DNA REPAIR PROTEIN RECO"/>
    <property type="match status" value="1"/>
</dbReference>
<evidence type="ECO:0000313" key="11">
    <source>
        <dbReference type="Proteomes" id="UP000281474"/>
    </source>
</evidence>
<dbReference type="Gene3D" id="2.40.50.140">
    <property type="entry name" value="Nucleic acid-binding proteins"/>
    <property type="match status" value="1"/>
</dbReference>
<dbReference type="HAMAP" id="MF_00201">
    <property type="entry name" value="RecO"/>
    <property type="match status" value="1"/>
</dbReference>
<keyword evidence="5 8" id="KW-0233">DNA recombination</keyword>
<dbReference type="EMBL" id="QZEI01000084">
    <property type="protein sequence ID" value="RLV58270.1"/>
    <property type="molecule type" value="Genomic_DNA"/>
</dbReference>
<accession>A0A3L8PS81</accession>
<keyword evidence="4 8" id="KW-0227">DNA damage</keyword>
<gene>
    <name evidence="8 10" type="primary">recO</name>
    <name evidence="10" type="ORF">D5018_18210</name>
</gene>
<dbReference type="OrthoDB" id="9804792at2"/>
<evidence type="ECO:0000256" key="6">
    <source>
        <dbReference type="ARBA" id="ARBA00023204"/>
    </source>
</evidence>
<dbReference type="GO" id="GO:0006310">
    <property type="term" value="P:DNA recombination"/>
    <property type="evidence" value="ECO:0007669"/>
    <property type="project" value="UniProtKB-UniRule"/>
</dbReference>
<evidence type="ECO:0000259" key="9">
    <source>
        <dbReference type="Pfam" id="PF11967"/>
    </source>
</evidence>
<feature type="domain" description="DNA replication/recombination mediator RecO N-terminal" evidence="9">
    <location>
        <begin position="3"/>
        <end position="72"/>
    </location>
</feature>
<dbReference type="InterPro" id="IPR003717">
    <property type="entry name" value="RecO"/>
</dbReference>
<dbReference type="SUPFAM" id="SSF50249">
    <property type="entry name" value="Nucleic acid-binding proteins"/>
    <property type="match status" value="1"/>
</dbReference>
<organism evidence="10 11">
    <name type="scientific">Parashewanella curva</name>
    <dbReference type="NCBI Taxonomy" id="2338552"/>
    <lineage>
        <taxon>Bacteria</taxon>
        <taxon>Pseudomonadati</taxon>
        <taxon>Pseudomonadota</taxon>
        <taxon>Gammaproteobacteria</taxon>
        <taxon>Alteromonadales</taxon>
        <taxon>Shewanellaceae</taxon>
        <taxon>Parashewanella</taxon>
    </lineage>
</organism>
<evidence type="ECO:0000256" key="4">
    <source>
        <dbReference type="ARBA" id="ARBA00022763"/>
    </source>
</evidence>
<evidence type="ECO:0000256" key="8">
    <source>
        <dbReference type="HAMAP-Rule" id="MF_00201"/>
    </source>
</evidence>
<dbReference type="PANTHER" id="PTHR33991">
    <property type="entry name" value="DNA REPAIR PROTEIN RECO"/>
    <property type="match status" value="1"/>
</dbReference>
<dbReference type="RefSeq" id="WP_121840419.1">
    <property type="nucleotide sequence ID" value="NZ_ML014833.1"/>
</dbReference>
<comment type="similarity">
    <text evidence="2 8">Belongs to the RecO family.</text>
</comment>
<name>A0A3L8PS81_9GAMM</name>
<evidence type="ECO:0000256" key="1">
    <source>
        <dbReference type="ARBA" id="ARBA00003065"/>
    </source>
</evidence>
<comment type="function">
    <text evidence="1 8">Involved in DNA repair and RecF pathway recombination.</text>
</comment>
<evidence type="ECO:0000256" key="7">
    <source>
        <dbReference type="ARBA" id="ARBA00033409"/>
    </source>
</evidence>
<keyword evidence="11" id="KW-1185">Reference proteome</keyword>
<sequence>MERGYILHHRPYKEAQALVNLLVDGHGRVDAVARVGSGKRSNKAIIQPFQPLIFNLSGKNALKNLTQVEAAAPAIPLQAESLYSGMYLNELLVRVLSVHHDVHTLFQIYHNTLIELARKFDQIHLRLFEHQLLQELGIMPSLMYDCTGEPLEAEIFYRFFEEEGFRPYLNTRMNNSYSGASLMALRDDAITEQHYKDLKYLMRQILQPLLGNKPLVSRKLFAQKFSK</sequence>
<proteinExistence type="inferred from homology"/>
<reference evidence="10 11" key="1">
    <citation type="submission" date="2018-09" db="EMBL/GenBank/DDBJ databases">
        <title>Phylogeny of the Shewanellaceae, and recommendation for two new genera, Pseudoshewanella and Parashewanella.</title>
        <authorList>
            <person name="Wang G."/>
        </authorList>
    </citation>
    <scope>NUCLEOTIDE SEQUENCE [LARGE SCALE GENOMIC DNA]</scope>
    <source>
        <strain evidence="10 11">C51</strain>
    </source>
</reference>
<dbReference type="GO" id="GO:0006302">
    <property type="term" value="P:double-strand break repair"/>
    <property type="evidence" value="ECO:0007669"/>
    <property type="project" value="TreeGrafter"/>
</dbReference>
<evidence type="ECO:0000256" key="3">
    <source>
        <dbReference type="ARBA" id="ARBA00021310"/>
    </source>
</evidence>
<dbReference type="Pfam" id="PF11967">
    <property type="entry name" value="RecO_N"/>
    <property type="match status" value="1"/>
</dbReference>
<evidence type="ECO:0000256" key="2">
    <source>
        <dbReference type="ARBA" id="ARBA00007452"/>
    </source>
</evidence>
<evidence type="ECO:0000256" key="5">
    <source>
        <dbReference type="ARBA" id="ARBA00023172"/>
    </source>
</evidence>
<dbReference type="InterPro" id="IPR022572">
    <property type="entry name" value="DNA_rep/recomb_RecO_N"/>
</dbReference>
<dbReference type="NCBIfam" id="TIGR00613">
    <property type="entry name" value="reco"/>
    <property type="match status" value="1"/>
</dbReference>
<dbReference type="Pfam" id="PF02565">
    <property type="entry name" value="RecO_C"/>
    <property type="match status" value="1"/>
</dbReference>
<keyword evidence="6 8" id="KW-0234">DNA repair</keyword>
<dbReference type="Proteomes" id="UP000281474">
    <property type="component" value="Unassembled WGS sequence"/>
</dbReference>
<protein>
    <recommendedName>
        <fullName evidence="3 8">DNA repair protein RecO</fullName>
    </recommendedName>
    <alternativeName>
        <fullName evidence="7 8">Recombination protein O</fullName>
    </alternativeName>
</protein>
<dbReference type="AlphaFoldDB" id="A0A3L8PS81"/>
<comment type="caution">
    <text evidence="10">The sequence shown here is derived from an EMBL/GenBank/DDBJ whole genome shotgun (WGS) entry which is preliminary data.</text>
</comment>
<dbReference type="GO" id="GO:0043590">
    <property type="term" value="C:bacterial nucleoid"/>
    <property type="evidence" value="ECO:0007669"/>
    <property type="project" value="TreeGrafter"/>
</dbReference>
<dbReference type="InterPro" id="IPR042242">
    <property type="entry name" value="RecO_C"/>
</dbReference>